<keyword evidence="3" id="KW-1185">Reference proteome</keyword>
<proteinExistence type="predicted"/>
<gene>
    <name evidence="2" type="ORF">QMQ05_15950</name>
</gene>
<dbReference type="PANTHER" id="PTHR33121:SF70">
    <property type="entry name" value="SIGNALING PROTEIN YKOW"/>
    <property type="match status" value="1"/>
</dbReference>
<dbReference type="InterPro" id="IPR050706">
    <property type="entry name" value="Cyclic-di-GMP_PDE-like"/>
</dbReference>
<dbReference type="GO" id="GO:0071111">
    <property type="term" value="F:cyclic-guanylate-specific phosphodiesterase activity"/>
    <property type="evidence" value="ECO:0007669"/>
    <property type="project" value="InterPro"/>
</dbReference>
<dbReference type="RefSeq" id="WP_345471635.1">
    <property type="nucleotide sequence ID" value="NZ_CP125942.1"/>
</dbReference>
<dbReference type="KEGG" id="gey:QMQ05_15950"/>
<evidence type="ECO:0000259" key="1">
    <source>
        <dbReference type="PROSITE" id="PS50883"/>
    </source>
</evidence>
<protein>
    <submittedName>
        <fullName evidence="2">EAL domain-containing protein</fullName>
    </submittedName>
</protein>
<dbReference type="PANTHER" id="PTHR33121">
    <property type="entry name" value="CYCLIC DI-GMP PHOSPHODIESTERASE PDEF"/>
    <property type="match status" value="1"/>
</dbReference>
<reference evidence="2 3" key="1">
    <citation type="submission" date="2023-05" db="EMBL/GenBank/DDBJ databases">
        <title>Glutamicibacter sp. B1, complete genome.</title>
        <authorList>
            <person name="Long Y.H."/>
            <person name="Fang T."/>
            <person name="Li X.Y."/>
        </authorList>
    </citation>
    <scope>NUCLEOTIDE SEQUENCE [LARGE SCALE GENOMIC DNA]</scope>
    <source>
        <strain evidence="2 3">B1</strain>
    </source>
</reference>
<accession>A0AAU6WDF4</accession>
<evidence type="ECO:0000313" key="2">
    <source>
        <dbReference type="EMBL" id="XAO45805.1"/>
    </source>
</evidence>
<dbReference type="Proteomes" id="UP001486888">
    <property type="component" value="Chromosome"/>
</dbReference>
<dbReference type="InterPro" id="IPR035919">
    <property type="entry name" value="EAL_sf"/>
</dbReference>
<dbReference type="InterPro" id="IPR001633">
    <property type="entry name" value="EAL_dom"/>
</dbReference>
<dbReference type="SUPFAM" id="SSF141868">
    <property type="entry name" value="EAL domain-like"/>
    <property type="match status" value="1"/>
</dbReference>
<dbReference type="PROSITE" id="PS50883">
    <property type="entry name" value="EAL"/>
    <property type="match status" value="1"/>
</dbReference>
<dbReference type="CDD" id="cd01948">
    <property type="entry name" value="EAL"/>
    <property type="match status" value="1"/>
</dbReference>
<dbReference type="AlphaFoldDB" id="A0AAU6WDF4"/>
<dbReference type="Gene3D" id="3.20.20.450">
    <property type="entry name" value="EAL domain"/>
    <property type="match status" value="1"/>
</dbReference>
<dbReference type="Pfam" id="PF00563">
    <property type="entry name" value="EAL"/>
    <property type="match status" value="1"/>
</dbReference>
<name>A0AAU6WDF4_9MICC</name>
<dbReference type="SMART" id="SM00052">
    <property type="entry name" value="EAL"/>
    <property type="match status" value="1"/>
</dbReference>
<organism evidence="2 3">
    <name type="scientific">Glutamicibacter ectropisis</name>
    <dbReference type="NCBI Taxonomy" id="3046593"/>
    <lineage>
        <taxon>Bacteria</taxon>
        <taxon>Bacillati</taxon>
        <taxon>Actinomycetota</taxon>
        <taxon>Actinomycetes</taxon>
        <taxon>Micrococcales</taxon>
        <taxon>Micrococcaceae</taxon>
        <taxon>Glutamicibacter</taxon>
    </lineage>
</organism>
<feature type="domain" description="EAL" evidence="1">
    <location>
        <begin position="1"/>
        <end position="221"/>
    </location>
</feature>
<evidence type="ECO:0000313" key="3">
    <source>
        <dbReference type="Proteomes" id="UP001486888"/>
    </source>
</evidence>
<sequence>MKFAFQPLIDLHSKTLLGFEALARFDDGRGPHEHFAQAAAEGRLISLELEAIEQILSASAAIPDGMLLTVNASGPTIEAFATAGQRLDARLTWGLELNEESAPELCARARSYADLLGCLLLIDDAGVGYATAERIMLLKPNIVKLDRTMIGRYASSECIRDLVDSLLEAARRTGAKTLAEGVETEEHLELVQLLGFDYAQGYYFSPGLLEGDLAAGMRDLGRRVGIDIPCF</sequence>
<dbReference type="EMBL" id="CP125942">
    <property type="protein sequence ID" value="XAO45805.1"/>
    <property type="molecule type" value="Genomic_DNA"/>
</dbReference>